<dbReference type="InterPro" id="IPR057601">
    <property type="entry name" value="Oar-like_b-barrel"/>
</dbReference>
<reference evidence="6 7" key="1">
    <citation type="submission" date="2020-10" db="EMBL/GenBank/DDBJ databases">
        <title>Complete genome sequence of Paludibaculum fermentans P105T, a facultatively anaerobic acidobacterium capable of dissimilatory Fe(III) reduction.</title>
        <authorList>
            <person name="Dedysh S.N."/>
            <person name="Beletsky A.V."/>
            <person name="Kulichevskaya I.S."/>
            <person name="Mardanov A.V."/>
            <person name="Ravin N.V."/>
        </authorList>
    </citation>
    <scope>NUCLEOTIDE SEQUENCE [LARGE SCALE GENOMIC DNA]</scope>
    <source>
        <strain evidence="6 7">P105</strain>
    </source>
</reference>
<keyword evidence="6" id="KW-0675">Receptor</keyword>
<dbReference type="Pfam" id="PF13620">
    <property type="entry name" value="CarboxypepD_reg"/>
    <property type="match status" value="1"/>
</dbReference>
<dbReference type="InterPro" id="IPR037066">
    <property type="entry name" value="Plug_dom_sf"/>
</dbReference>
<evidence type="ECO:0000313" key="6">
    <source>
        <dbReference type="EMBL" id="QOY85189.1"/>
    </source>
</evidence>
<evidence type="ECO:0000259" key="5">
    <source>
        <dbReference type="Pfam" id="PF25183"/>
    </source>
</evidence>
<dbReference type="Proteomes" id="UP000593892">
    <property type="component" value="Chromosome"/>
</dbReference>
<keyword evidence="4" id="KW-0732">Signal</keyword>
<proteinExistence type="predicted"/>
<keyword evidence="3" id="KW-0998">Cell outer membrane</keyword>
<feature type="signal peptide" evidence="4">
    <location>
        <begin position="1"/>
        <end position="23"/>
    </location>
</feature>
<gene>
    <name evidence="6" type="ORF">IRI77_20350</name>
</gene>
<dbReference type="Pfam" id="PF25183">
    <property type="entry name" value="OMP_b-brl_4"/>
    <property type="match status" value="1"/>
</dbReference>
<organism evidence="6 7">
    <name type="scientific">Paludibaculum fermentans</name>
    <dbReference type="NCBI Taxonomy" id="1473598"/>
    <lineage>
        <taxon>Bacteria</taxon>
        <taxon>Pseudomonadati</taxon>
        <taxon>Acidobacteriota</taxon>
        <taxon>Terriglobia</taxon>
        <taxon>Bryobacterales</taxon>
        <taxon>Bryobacteraceae</taxon>
        <taxon>Paludibaculum</taxon>
    </lineage>
</organism>
<comment type="subcellular location">
    <subcellularLocation>
        <location evidence="1">Cell outer membrane</location>
    </subcellularLocation>
</comment>
<evidence type="ECO:0000256" key="2">
    <source>
        <dbReference type="ARBA" id="ARBA00023136"/>
    </source>
</evidence>
<dbReference type="GO" id="GO:0009279">
    <property type="term" value="C:cell outer membrane"/>
    <property type="evidence" value="ECO:0007669"/>
    <property type="project" value="UniProtKB-SubCell"/>
</dbReference>
<dbReference type="EMBL" id="CP063849">
    <property type="protein sequence ID" value="QOY85189.1"/>
    <property type="molecule type" value="Genomic_DNA"/>
</dbReference>
<dbReference type="Gene3D" id="2.40.170.20">
    <property type="entry name" value="TonB-dependent receptor, beta-barrel domain"/>
    <property type="match status" value="1"/>
</dbReference>
<accession>A0A7S7NKF6</accession>
<evidence type="ECO:0000256" key="3">
    <source>
        <dbReference type="ARBA" id="ARBA00023237"/>
    </source>
</evidence>
<name>A0A7S7NKF6_PALFE</name>
<protein>
    <submittedName>
        <fullName evidence="6">TonB-dependent receptor</fullName>
    </submittedName>
</protein>
<keyword evidence="7" id="KW-1185">Reference proteome</keyword>
<dbReference type="KEGG" id="pfer:IRI77_20350"/>
<dbReference type="Gene3D" id="2.170.130.10">
    <property type="entry name" value="TonB-dependent receptor, plug domain"/>
    <property type="match status" value="1"/>
</dbReference>
<dbReference type="InterPro" id="IPR036942">
    <property type="entry name" value="Beta-barrel_TonB_sf"/>
</dbReference>
<dbReference type="InterPro" id="IPR013784">
    <property type="entry name" value="Carb-bd-like_fold"/>
</dbReference>
<keyword evidence="2" id="KW-0472">Membrane</keyword>
<dbReference type="SUPFAM" id="SSF49452">
    <property type="entry name" value="Starch-binding domain-like"/>
    <property type="match status" value="1"/>
</dbReference>
<dbReference type="SUPFAM" id="SSF56935">
    <property type="entry name" value="Porins"/>
    <property type="match status" value="1"/>
</dbReference>
<dbReference type="Gene3D" id="2.60.40.1120">
    <property type="entry name" value="Carboxypeptidase-like, regulatory domain"/>
    <property type="match status" value="1"/>
</dbReference>
<dbReference type="AlphaFoldDB" id="A0A7S7NKF6"/>
<evidence type="ECO:0000313" key="7">
    <source>
        <dbReference type="Proteomes" id="UP000593892"/>
    </source>
</evidence>
<sequence length="984" mass="107135">MSQVRHWPRVWAAALFFSALCLAQVNTATIYGTVTDPSGSAIPQAAVNAANLQTGGSWNAVTNAHGEYTFTFLPAGLYTITTKGAGFKESRNTGIELSGGQELRLKYAMALGEVTETVTVSAETPLINTANAEQSLNLNLARVKELPTANRDWSSLLNLGAGMTVSNNAVSMNGLPQDGFRFTVDGANASGSGESETLTSLGYIKAVSLEAVREVTVTSGIAPAETGPTMSGNVNVITKSGTNDMHGSLFENNRIEDVAARNQFLTTRPPVTFNQFGGSIGGPVIKNKLFYFGVFEGYRSRAFTAVSGNVPTGEFRALATAANPAMKTFFDTFPLPNSGYAPGAVTGFYQSAASGVENSNHYSVRGDYMATDRDMLSIRYTYDTPFQLTPRVSPQNTRTFDVTTHKGVVSYIHSSAGYSAETRVGYNRFERARLDSIFTLGVSAITGSLGFSNSGELMENLGINYSFDQIVALTRGRHSIKFGGLFQMYESGRNNETVPEFQFANANDLLANKPSQVTISFGVRPYTLRNWITGFFIQDDFRVSRNFMVNLGLRADWFSVPTEDSGRIFNRTGPFGIGPYTSPDSIYSGSKFDYSPRAGFAWTVTPKTVIRAGSGIFTSAHNQFGGPVELIQNAIDEPNRVVFSAVEAGRFGISYPTTNATVLPLVKGAGPISGTVIGQRFPQPSSIQWTMSISRELGKTFSVETAYVGNHAIHANVVRRINQVNPLTGLRPYDGYSEYNYYDGSESSNYNAWQNTVRKRFSNGFQMGGMYSWARSMSYSNAANIGFPNPPQDSTNIRGDYGPSPFDIRHRFNIDYLYELPLLKLTGRTGKGARLLLGGWQLSGIYTAETGPPINLTQSTSYQSTRPDYIGGNAYMPDASATLQFLNKAVFARIPVGLANAPLRFGNIGRNALRAPGFWNLDMAVAKNLDFSERVRLQLRADMFNSLNHTNFSGISTAIEAGNFGRFTSTRGARVMQFNARLSF</sequence>
<dbReference type="GO" id="GO:0030246">
    <property type="term" value="F:carbohydrate binding"/>
    <property type="evidence" value="ECO:0007669"/>
    <property type="project" value="InterPro"/>
</dbReference>
<dbReference type="RefSeq" id="WP_194446859.1">
    <property type="nucleotide sequence ID" value="NZ_CP063849.1"/>
</dbReference>
<evidence type="ECO:0000256" key="1">
    <source>
        <dbReference type="ARBA" id="ARBA00004442"/>
    </source>
</evidence>
<feature type="domain" description="TonB-dependent transporter Oar-like beta-barrel" evidence="5">
    <location>
        <begin position="237"/>
        <end position="977"/>
    </location>
</feature>
<feature type="chain" id="PRO_5032956296" evidence="4">
    <location>
        <begin position="24"/>
        <end position="984"/>
    </location>
</feature>
<evidence type="ECO:0000256" key="4">
    <source>
        <dbReference type="SAM" id="SignalP"/>
    </source>
</evidence>